<feature type="domain" description="DUF8054" evidence="2">
    <location>
        <begin position="15"/>
        <end position="185"/>
    </location>
</feature>
<reference evidence="3 4" key="1">
    <citation type="submission" date="2020-06" db="EMBL/GenBank/DDBJ databases">
        <title>NJ-3-1, isolated from saline soil.</title>
        <authorList>
            <person name="Cui H.L."/>
            <person name="Shi X."/>
        </authorList>
    </citation>
    <scope>NUCLEOTIDE SEQUENCE [LARGE SCALE GENOMIC DNA]</scope>
    <source>
        <strain evidence="3 4">NJ-3-1</strain>
    </source>
</reference>
<dbReference type="Pfam" id="PF26239">
    <property type="entry name" value="DUF8054"/>
    <property type="match status" value="1"/>
</dbReference>
<evidence type="ECO:0000313" key="4">
    <source>
        <dbReference type="Proteomes" id="UP000509626"/>
    </source>
</evidence>
<evidence type="ECO:0000313" key="3">
    <source>
        <dbReference type="EMBL" id="QLG60437.1"/>
    </source>
</evidence>
<feature type="region of interest" description="Disordered" evidence="1">
    <location>
        <begin position="173"/>
        <end position="220"/>
    </location>
</feature>
<dbReference type="KEGG" id="halu:HUG12_01185"/>
<dbReference type="Proteomes" id="UP000509626">
    <property type="component" value="Chromosome"/>
</dbReference>
<dbReference type="RefSeq" id="WP_179267023.1">
    <property type="nucleotide sequence ID" value="NZ_CP058579.1"/>
</dbReference>
<accession>A0A7D5Q7S4</accession>
<dbReference type="InterPro" id="IPR058367">
    <property type="entry name" value="DUF8054"/>
</dbReference>
<feature type="region of interest" description="Disordered" evidence="1">
    <location>
        <begin position="127"/>
        <end position="158"/>
    </location>
</feature>
<evidence type="ECO:0000256" key="1">
    <source>
        <dbReference type="SAM" id="MobiDB-lite"/>
    </source>
</evidence>
<protein>
    <recommendedName>
        <fullName evidence="2">DUF8054 domain-containing protein</fullName>
    </recommendedName>
</protein>
<dbReference type="OrthoDB" id="267121at2157"/>
<name>A0A7D5Q7S4_9EURY</name>
<dbReference type="GeneID" id="56036030"/>
<gene>
    <name evidence="3" type="ORF">HUG12_01185</name>
</gene>
<proteinExistence type="predicted"/>
<feature type="compositionally biased region" description="Basic and acidic residues" evidence="1">
    <location>
        <begin position="127"/>
        <end position="154"/>
    </location>
</feature>
<organism evidence="3 4">
    <name type="scientific">Halorarum salinum</name>
    <dbReference type="NCBI Taxonomy" id="2743089"/>
    <lineage>
        <taxon>Archaea</taxon>
        <taxon>Methanobacteriati</taxon>
        <taxon>Methanobacteriota</taxon>
        <taxon>Stenosarchaea group</taxon>
        <taxon>Halobacteria</taxon>
        <taxon>Halobacteriales</taxon>
        <taxon>Haloferacaceae</taxon>
        <taxon>Halorarum</taxon>
    </lineage>
</organism>
<dbReference type="EMBL" id="CP058579">
    <property type="protein sequence ID" value="QLG60437.1"/>
    <property type="molecule type" value="Genomic_DNA"/>
</dbReference>
<feature type="compositionally biased region" description="Basic and acidic residues" evidence="1">
    <location>
        <begin position="189"/>
        <end position="202"/>
    </location>
</feature>
<sequence>MSGGLPGPASTRISIPEGDLLSARVVDDVGDPLRDAFDRDLTGYLELEPPSTLLLDGAEHGVLTVADGVPVLAYELDADATGPAALAALAGSEPIRVSTYRLPPDALSTAHGCDALRVAPGAPARELAADHDLAERSRERAPDGRRDAGTEHDALAAFLADEERVDAIKREAREEAKRRAAEWGLGDELADHSRSDATRPDDDVAGAGRPPTDEAAEDGG</sequence>
<keyword evidence="4" id="KW-1185">Reference proteome</keyword>
<dbReference type="AlphaFoldDB" id="A0A7D5Q7S4"/>
<evidence type="ECO:0000259" key="2">
    <source>
        <dbReference type="Pfam" id="PF26239"/>
    </source>
</evidence>